<keyword evidence="1" id="KW-0547">Nucleotide-binding</keyword>
<proteinExistence type="predicted"/>
<keyword evidence="2" id="KW-1185">Reference proteome</keyword>
<accession>A0A2P5TI48</accession>
<feature type="non-terminal residue" evidence="1">
    <location>
        <position position="1"/>
    </location>
</feature>
<dbReference type="AlphaFoldDB" id="A0A2P5TI48"/>
<comment type="caution">
    <text evidence="1">The sequence shown here is derived from an EMBL/GenBank/DDBJ whole genome shotgun (WGS) entry which is preliminary data.</text>
</comment>
<name>A0A2P5TI48_9GAMM</name>
<dbReference type="GO" id="GO:0005524">
    <property type="term" value="F:ATP binding"/>
    <property type="evidence" value="ECO:0007669"/>
    <property type="project" value="UniProtKB-KW"/>
</dbReference>
<organism evidence="1 2">
    <name type="scientific">Oceanisphaera arctica</name>
    <dbReference type="NCBI Taxonomy" id="641510"/>
    <lineage>
        <taxon>Bacteria</taxon>
        <taxon>Pseudomonadati</taxon>
        <taxon>Pseudomonadota</taxon>
        <taxon>Gammaproteobacteria</taxon>
        <taxon>Aeromonadales</taxon>
        <taxon>Aeromonadaceae</taxon>
        <taxon>Oceanisphaera</taxon>
    </lineage>
</organism>
<gene>
    <name evidence="1" type="ORF">UN63_16330</name>
</gene>
<protein>
    <submittedName>
        <fullName evidence="1">Phosphonate ABC transporter ATP-binding protein</fullName>
    </submittedName>
</protein>
<dbReference type="EMBL" id="MPZM01000077">
    <property type="protein sequence ID" value="PPL14200.1"/>
    <property type="molecule type" value="Genomic_DNA"/>
</dbReference>
<reference evidence="2" key="1">
    <citation type="submission" date="2016-11" db="EMBL/GenBank/DDBJ databases">
        <authorList>
            <person name="Sisinthy S."/>
            <person name="Ara S."/>
            <person name="Gundlapally S.R."/>
        </authorList>
    </citation>
    <scope>NUCLEOTIDE SEQUENCE [LARGE SCALE GENOMIC DNA]</scope>
    <source>
        <strain evidence="2">V1-41</strain>
    </source>
</reference>
<evidence type="ECO:0000313" key="1">
    <source>
        <dbReference type="EMBL" id="PPL14200.1"/>
    </source>
</evidence>
<keyword evidence="1" id="KW-0067">ATP-binding</keyword>
<sequence>RRHETVVLALHNVEQALTHCTRVVGLREGRVVLDAATHTLTAAQLQALYQGH</sequence>
<evidence type="ECO:0000313" key="2">
    <source>
        <dbReference type="Proteomes" id="UP000242231"/>
    </source>
</evidence>
<dbReference type="Proteomes" id="UP000242231">
    <property type="component" value="Unassembled WGS sequence"/>
</dbReference>